<protein>
    <submittedName>
        <fullName evidence="1">Transcriptional regulator</fullName>
    </submittedName>
</protein>
<name>A0A5K3ET99_MESCO</name>
<sequence length="74" mass="8068">MRRIIKGLIIERNLIEQRDNAEPATCDQAVSWCAVDQRGSALPPRCCARGSHLPPIWPKAVANTLTLSAIACVT</sequence>
<dbReference type="AlphaFoldDB" id="A0A5K3ET99"/>
<dbReference type="WBParaSite" id="MCU_002527-RA">
    <property type="protein sequence ID" value="MCU_002527-RA"/>
    <property type="gene ID" value="MCU_002527"/>
</dbReference>
<evidence type="ECO:0000313" key="1">
    <source>
        <dbReference type="WBParaSite" id="MCU_002527-RA"/>
    </source>
</evidence>
<reference evidence="1" key="1">
    <citation type="submission" date="2019-11" db="UniProtKB">
        <authorList>
            <consortium name="WormBaseParasite"/>
        </authorList>
    </citation>
    <scope>IDENTIFICATION</scope>
</reference>
<proteinExistence type="predicted"/>
<organism evidence="1">
    <name type="scientific">Mesocestoides corti</name>
    <name type="common">Flatworm</name>
    <dbReference type="NCBI Taxonomy" id="53468"/>
    <lineage>
        <taxon>Eukaryota</taxon>
        <taxon>Metazoa</taxon>
        <taxon>Spiralia</taxon>
        <taxon>Lophotrochozoa</taxon>
        <taxon>Platyhelminthes</taxon>
        <taxon>Cestoda</taxon>
        <taxon>Eucestoda</taxon>
        <taxon>Cyclophyllidea</taxon>
        <taxon>Mesocestoididae</taxon>
        <taxon>Mesocestoides</taxon>
    </lineage>
</organism>
<accession>A0A5K3ET99</accession>